<comment type="function">
    <text evidence="1">Mitochondrial membrane ATP synthase (F(1)F(0) ATP synthase or Complex V) produces ATP from ADP in the presence of a proton gradient across the membrane which is generated by electron transport complexes of the respiratory chain. F-type ATPases consist of two structural domains, F(1) - containing the extramembraneous catalytic core and F(0) - containing the membrane proton channel, linked together by a central stalk and a peripheral stalk. During catalysis, ATP synthesis in the catalytic domain of F(1) is coupled via a rotary mechanism of the central stalk subunits to proton translocation. Key component of the proton channel; it may play a direct role in the translocation of protons across the membrane.</text>
</comment>
<evidence type="ECO:0000256" key="9">
    <source>
        <dbReference type="ARBA" id="ARBA00022989"/>
    </source>
</evidence>
<evidence type="ECO:0000313" key="15">
    <source>
        <dbReference type="EMBL" id="QKK69289.1"/>
    </source>
</evidence>
<dbReference type="PROSITE" id="PS00449">
    <property type="entry name" value="ATPASE_A"/>
    <property type="match status" value="1"/>
</dbReference>
<dbReference type="InterPro" id="IPR000568">
    <property type="entry name" value="ATP_synth_F0_asu"/>
</dbReference>
<dbReference type="InterPro" id="IPR035908">
    <property type="entry name" value="F0_ATP_A_sf"/>
</dbReference>
<evidence type="ECO:0000256" key="7">
    <source>
        <dbReference type="ARBA" id="ARBA00022692"/>
    </source>
</evidence>
<protein>
    <recommendedName>
        <fullName evidence="13">ATP synthase subunit a</fullName>
    </recommendedName>
</protein>
<feature type="transmembrane region" description="Helical" evidence="14">
    <location>
        <begin position="20"/>
        <end position="37"/>
    </location>
</feature>
<organism evidence="15">
    <name type="scientific">Anterhynchium (Dirhynchium) sp. QHZ-2020</name>
    <dbReference type="NCBI Taxonomy" id="2742733"/>
    <lineage>
        <taxon>Eukaryota</taxon>
        <taxon>Metazoa</taxon>
        <taxon>Ecdysozoa</taxon>
        <taxon>Arthropoda</taxon>
        <taxon>Hexapoda</taxon>
        <taxon>Insecta</taxon>
        <taxon>Pterygota</taxon>
        <taxon>Neoptera</taxon>
        <taxon>Endopterygota</taxon>
        <taxon>Hymenoptera</taxon>
        <taxon>Apocrita</taxon>
        <taxon>Aculeata</taxon>
        <taxon>Vespoidea</taxon>
        <taxon>Vespidae</taxon>
        <taxon>Eumeninae</taxon>
        <taxon>Anterhynchium</taxon>
    </lineage>
</organism>
<dbReference type="InterPro" id="IPR023011">
    <property type="entry name" value="ATP_synth_F0_asu_AS"/>
</dbReference>
<evidence type="ECO:0000256" key="12">
    <source>
        <dbReference type="ARBA" id="ARBA00023310"/>
    </source>
</evidence>
<keyword evidence="15" id="KW-0496">Mitochondrion</keyword>
<keyword evidence="5" id="KW-0813">Transport</keyword>
<proteinExistence type="inferred from homology"/>
<sequence length="223" mass="25809">MLSNLFSIFDPNSSMNLSMNWLSLIIPFMLFPKMYWFKQNKMFSLIKMILMFLFNETNKLIKKNNHNNIMIFIMIFFLLITMNFIGLFPYIFTPTSHLIITLPLSLSIWMSIMLFGWFNKTNLMFAHLVPLGTPNLLMSFMVIIESISNFIRPGTLAIRLSANMIAGHLLLCLLGSTGPTSMNFLILMILIITQILLFSLEMSVSFIQSYVFMMLSSLYSNEI</sequence>
<dbReference type="PRINTS" id="PR00123">
    <property type="entry name" value="ATPASEA"/>
</dbReference>
<dbReference type="PANTHER" id="PTHR11410:SF0">
    <property type="entry name" value="ATP SYNTHASE SUBUNIT A"/>
    <property type="match status" value="1"/>
</dbReference>
<dbReference type="SUPFAM" id="SSF81336">
    <property type="entry name" value="F1F0 ATP synthase subunit A"/>
    <property type="match status" value="1"/>
</dbReference>
<dbReference type="GO" id="GO:0046933">
    <property type="term" value="F:proton-transporting ATP synthase activity, rotational mechanism"/>
    <property type="evidence" value="ECO:0007669"/>
    <property type="project" value="TreeGrafter"/>
</dbReference>
<evidence type="ECO:0000256" key="13">
    <source>
        <dbReference type="RuleBase" id="RU004450"/>
    </source>
</evidence>
<keyword evidence="6" id="KW-0138">CF(0)</keyword>
<comment type="subcellular location">
    <subcellularLocation>
        <location evidence="2">Membrane</location>
        <topology evidence="2">Multi-pass membrane protein</topology>
    </subcellularLocation>
    <subcellularLocation>
        <location evidence="13">Mitochondrion inner membrane</location>
        <topology evidence="13">Multi-pass membrane protein</topology>
    </subcellularLocation>
</comment>
<accession>A0A6M9ATY3</accession>
<evidence type="ECO:0000256" key="3">
    <source>
        <dbReference type="ARBA" id="ARBA00006810"/>
    </source>
</evidence>
<dbReference type="EMBL" id="MK051028">
    <property type="protein sequence ID" value="QKK69289.1"/>
    <property type="molecule type" value="Genomic_DNA"/>
</dbReference>
<feature type="transmembrane region" description="Helical" evidence="14">
    <location>
        <begin position="156"/>
        <end position="177"/>
    </location>
</feature>
<evidence type="ECO:0000256" key="6">
    <source>
        <dbReference type="ARBA" id="ARBA00022547"/>
    </source>
</evidence>
<reference evidence="15" key="1">
    <citation type="submission" date="2018-10" db="EMBL/GenBank/DDBJ databases">
        <title>Mitochondrial genome of four interrelated genera and Comparative analysis in the family Vespidae (Hymenoptera: Vespidae).</title>
        <authorList>
            <person name="Zhang Q.-H."/>
            <person name="Li T.-J."/>
        </authorList>
    </citation>
    <scope>NUCLEOTIDE SEQUENCE</scope>
</reference>
<keyword evidence="7 14" id="KW-0812">Transmembrane</keyword>
<comment type="subunit">
    <text evidence="4">F-type ATPases have 2 components, CF(1) - the catalytic core - and CF(0) - the membrane proton channel. CF(1) has five subunits: alpha(3), beta(3), gamma(1), delta(1), epsilon(1). CF(0) has three main subunits: a, b and c.</text>
</comment>
<dbReference type="Pfam" id="PF00119">
    <property type="entry name" value="ATP-synt_A"/>
    <property type="match status" value="1"/>
</dbReference>
<evidence type="ECO:0000256" key="14">
    <source>
        <dbReference type="SAM" id="Phobius"/>
    </source>
</evidence>
<evidence type="ECO:0000256" key="8">
    <source>
        <dbReference type="ARBA" id="ARBA00022781"/>
    </source>
</evidence>
<evidence type="ECO:0000256" key="11">
    <source>
        <dbReference type="ARBA" id="ARBA00023136"/>
    </source>
</evidence>
<geneLocation type="mitochondrion" evidence="15"/>
<evidence type="ECO:0000256" key="1">
    <source>
        <dbReference type="ARBA" id="ARBA00002070"/>
    </source>
</evidence>
<dbReference type="InterPro" id="IPR045083">
    <property type="entry name" value="ATP_synth_F0_asu_bact/mt"/>
</dbReference>
<evidence type="ECO:0000256" key="10">
    <source>
        <dbReference type="ARBA" id="ARBA00023065"/>
    </source>
</evidence>
<evidence type="ECO:0000256" key="5">
    <source>
        <dbReference type="ARBA" id="ARBA00022448"/>
    </source>
</evidence>
<dbReference type="AlphaFoldDB" id="A0A6M9ATY3"/>
<comment type="similarity">
    <text evidence="3">Belongs to the ATPase A chain family.</text>
</comment>
<feature type="transmembrane region" description="Helical" evidence="14">
    <location>
        <begin position="184"/>
        <end position="207"/>
    </location>
</feature>
<dbReference type="GO" id="GO:0005743">
    <property type="term" value="C:mitochondrial inner membrane"/>
    <property type="evidence" value="ECO:0007669"/>
    <property type="project" value="UniProtKB-SubCell"/>
</dbReference>
<evidence type="ECO:0000256" key="4">
    <source>
        <dbReference type="ARBA" id="ARBA00011648"/>
    </source>
</evidence>
<gene>
    <name evidence="15" type="primary">ATP6</name>
</gene>
<keyword evidence="9 14" id="KW-1133">Transmembrane helix</keyword>
<feature type="transmembrane region" description="Helical" evidence="14">
    <location>
        <begin position="98"/>
        <end position="118"/>
    </location>
</feature>
<dbReference type="PANTHER" id="PTHR11410">
    <property type="entry name" value="ATP SYNTHASE SUBUNIT A"/>
    <property type="match status" value="1"/>
</dbReference>
<keyword evidence="10" id="KW-0406">Ion transport</keyword>
<keyword evidence="11 14" id="KW-0472">Membrane</keyword>
<dbReference type="NCBIfam" id="TIGR01131">
    <property type="entry name" value="ATP_synt_6_or_A"/>
    <property type="match status" value="1"/>
</dbReference>
<keyword evidence="8" id="KW-0375">Hydrogen ion transport</keyword>
<dbReference type="GO" id="GO:0045259">
    <property type="term" value="C:proton-transporting ATP synthase complex"/>
    <property type="evidence" value="ECO:0007669"/>
    <property type="project" value="UniProtKB-KW"/>
</dbReference>
<feature type="transmembrane region" description="Helical" evidence="14">
    <location>
        <begin position="125"/>
        <end position="144"/>
    </location>
</feature>
<dbReference type="Gene3D" id="1.20.120.220">
    <property type="entry name" value="ATP synthase, F0 complex, subunit A"/>
    <property type="match status" value="1"/>
</dbReference>
<evidence type="ECO:0000256" key="2">
    <source>
        <dbReference type="ARBA" id="ARBA00004141"/>
    </source>
</evidence>
<feature type="transmembrane region" description="Helical" evidence="14">
    <location>
        <begin position="69"/>
        <end position="92"/>
    </location>
</feature>
<dbReference type="CDD" id="cd00310">
    <property type="entry name" value="ATP-synt_Fo_a_6"/>
    <property type="match status" value="1"/>
</dbReference>
<name>A0A6M9ATY3_9HYME</name>
<keyword evidence="12" id="KW-0066">ATP synthesis</keyword>